<accession>W0RMX8</accession>
<reference evidence="2 4" key="2">
    <citation type="journal article" date="2014" name="Genome Announc.">
        <title>Genome Sequence and Methylome of Soil Bacterium Gemmatirosa kalamazoonensis KBS708T, a Member of the Rarely Cultivated Gemmatimonadetes Phylum.</title>
        <authorList>
            <person name="Debruyn J.M."/>
            <person name="Radosevich M."/>
            <person name="Wommack K.E."/>
            <person name="Polson S.W."/>
            <person name="Hauser L.J."/>
            <person name="Fawaz M.N."/>
            <person name="Korlach J."/>
            <person name="Tsai Y.C."/>
        </authorList>
    </citation>
    <scope>NUCLEOTIDE SEQUENCE [LARGE SCALE GENOMIC DNA]</scope>
    <source>
        <strain evidence="2 4">KBS708</strain>
        <plasmid evidence="2">1</plasmid>
        <plasmid evidence="4">Plasmid 1</plasmid>
    </source>
</reference>
<dbReference type="HOGENOM" id="CLU_2129842_0_0_0"/>
<evidence type="ECO:0000313" key="3">
    <source>
        <dbReference type="EMBL" id="AHG92199.1"/>
    </source>
</evidence>
<feature type="region of interest" description="Disordered" evidence="1">
    <location>
        <begin position="1"/>
        <end position="71"/>
    </location>
</feature>
<geneLocation type="plasmid" evidence="2 4">
    <name>1</name>
</geneLocation>
<organism evidence="2 4">
    <name type="scientific">Gemmatirosa kalamazoonensis</name>
    <dbReference type="NCBI Taxonomy" id="861299"/>
    <lineage>
        <taxon>Bacteria</taxon>
        <taxon>Pseudomonadati</taxon>
        <taxon>Gemmatimonadota</taxon>
        <taxon>Gemmatimonadia</taxon>
        <taxon>Gemmatimonadales</taxon>
        <taxon>Gemmatimonadaceae</taxon>
        <taxon>Gemmatirosa</taxon>
    </lineage>
</organism>
<dbReference type="RefSeq" id="WP_025413553.1">
    <property type="nucleotide sequence ID" value="NZ_CP007129.1"/>
</dbReference>
<dbReference type="AlphaFoldDB" id="W0RMX8"/>
<dbReference type="KEGG" id="gba:J421_4596"/>
<dbReference type="InParanoid" id="W0RMX8"/>
<protein>
    <submittedName>
        <fullName evidence="2">Uncharacterized protein</fullName>
    </submittedName>
</protein>
<keyword evidence="4" id="KW-1185">Reference proteome</keyword>
<dbReference type="EMBL" id="CP007129">
    <property type="protein sequence ID" value="AHG92199.1"/>
    <property type="molecule type" value="Genomic_DNA"/>
</dbReference>
<feature type="compositionally biased region" description="Low complexity" evidence="1">
    <location>
        <begin position="1"/>
        <end position="61"/>
    </location>
</feature>
<reference evidence="2" key="1">
    <citation type="submission" date="2013-12" db="EMBL/GenBank/DDBJ databases">
        <authorList>
            <person name="DeBruyn J.M."/>
            <person name="Radosevich M."/>
            <person name="Wommack K.Eric."/>
            <person name="Polson S."/>
            <person name="Hauser L.J."/>
            <person name="Fawaz M.N."/>
            <person name="Korlach J."/>
            <person name="Tsai Y.-C."/>
        </authorList>
    </citation>
    <scope>NUCLEOTIDE SEQUENCE</scope>
    <source>
        <strain evidence="2">KBS708</strain>
        <plasmid evidence="2">1</plasmid>
    </source>
</reference>
<dbReference type="KEGG" id="gba:J421_4664"/>
<evidence type="ECO:0000313" key="2">
    <source>
        <dbReference type="EMBL" id="AHG92131.1"/>
    </source>
</evidence>
<name>W0RMX8_9BACT</name>
<dbReference type="Proteomes" id="UP000019151">
    <property type="component" value="Plasmid 1"/>
</dbReference>
<dbReference type="EMBL" id="CP007129">
    <property type="protein sequence ID" value="AHG92131.1"/>
    <property type="molecule type" value="Genomic_DNA"/>
</dbReference>
<proteinExistence type="predicted"/>
<gene>
    <name evidence="2" type="ORF">J421_4596</name>
    <name evidence="3" type="ORF">J421_4664</name>
</gene>
<evidence type="ECO:0000256" key="1">
    <source>
        <dbReference type="SAM" id="MobiDB-lite"/>
    </source>
</evidence>
<evidence type="ECO:0000313" key="4">
    <source>
        <dbReference type="Proteomes" id="UP000019151"/>
    </source>
</evidence>
<sequence>MAKPTTKSASATAEAQAPGASTATPPESAASTAPEATSTETSSDASAETSASATAEAQAPTYTVPEGFDPCPAHLVELPAADTLHGFVRVVPGSPEHQAALAALESAPASDEA</sequence>
<keyword evidence="2" id="KW-0614">Plasmid</keyword>